<evidence type="ECO:0000313" key="2">
    <source>
        <dbReference type="Proteomes" id="UP000606172"/>
    </source>
</evidence>
<name>A0A919RKM2_9ACTN</name>
<dbReference type="Proteomes" id="UP000606172">
    <property type="component" value="Unassembled WGS sequence"/>
</dbReference>
<reference evidence="1" key="1">
    <citation type="submission" date="2021-01" db="EMBL/GenBank/DDBJ databases">
        <title>Whole genome shotgun sequence of Sinosporangium siamense NBRC 109515.</title>
        <authorList>
            <person name="Komaki H."/>
            <person name="Tamura T."/>
        </authorList>
    </citation>
    <scope>NUCLEOTIDE SEQUENCE</scope>
    <source>
        <strain evidence="1">NBRC 109515</strain>
    </source>
</reference>
<sequence length="72" mass="7778">MAVTISPTVAASLRAGRTTLTVVVPLAAKREGRGQSDDVVVRLRSQTSTSGSTHYLPNHNDYDHLTLCRTQV</sequence>
<dbReference type="EMBL" id="BOOW01000026">
    <property type="protein sequence ID" value="GII93791.1"/>
    <property type="molecule type" value="Genomic_DNA"/>
</dbReference>
<organism evidence="1 2">
    <name type="scientific">Sinosporangium siamense</name>
    <dbReference type="NCBI Taxonomy" id="1367973"/>
    <lineage>
        <taxon>Bacteria</taxon>
        <taxon>Bacillati</taxon>
        <taxon>Actinomycetota</taxon>
        <taxon>Actinomycetes</taxon>
        <taxon>Streptosporangiales</taxon>
        <taxon>Streptosporangiaceae</taxon>
        <taxon>Sinosporangium</taxon>
    </lineage>
</organism>
<protein>
    <submittedName>
        <fullName evidence="1">Uncharacterized protein</fullName>
    </submittedName>
</protein>
<comment type="caution">
    <text evidence="1">The sequence shown here is derived from an EMBL/GenBank/DDBJ whole genome shotgun (WGS) entry which is preliminary data.</text>
</comment>
<proteinExistence type="predicted"/>
<gene>
    <name evidence="1" type="ORF">Ssi02_40220</name>
</gene>
<dbReference type="AlphaFoldDB" id="A0A919RKM2"/>
<accession>A0A919RKM2</accession>
<keyword evidence="2" id="KW-1185">Reference proteome</keyword>
<evidence type="ECO:0000313" key="1">
    <source>
        <dbReference type="EMBL" id="GII93791.1"/>
    </source>
</evidence>